<evidence type="ECO:0000256" key="1">
    <source>
        <dbReference type="SAM" id="MobiDB-lite"/>
    </source>
</evidence>
<evidence type="ECO:0000313" key="2">
    <source>
        <dbReference type="EMBL" id="KAJ1131353.1"/>
    </source>
</evidence>
<keyword evidence="3" id="KW-1185">Reference proteome</keyword>
<reference evidence="2" key="1">
    <citation type="journal article" date="2022" name="bioRxiv">
        <title>Sequencing and chromosome-scale assembly of the giantPleurodeles waltlgenome.</title>
        <authorList>
            <person name="Brown T."/>
            <person name="Elewa A."/>
            <person name="Iarovenko S."/>
            <person name="Subramanian E."/>
            <person name="Araus A.J."/>
            <person name="Petzold A."/>
            <person name="Susuki M."/>
            <person name="Suzuki K.-i.T."/>
            <person name="Hayashi T."/>
            <person name="Toyoda A."/>
            <person name="Oliveira C."/>
            <person name="Osipova E."/>
            <person name="Leigh N.D."/>
            <person name="Simon A."/>
            <person name="Yun M.H."/>
        </authorList>
    </citation>
    <scope>NUCLEOTIDE SEQUENCE</scope>
    <source>
        <strain evidence="2">20211129_DDA</strain>
        <tissue evidence="2">Liver</tissue>
    </source>
</reference>
<organism evidence="2 3">
    <name type="scientific">Pleurodeles waltl</name>
    <name type="common">Iberian ribbed newt</name>
    <dbReference type="NCBI Taxonomy" id="8319"/>
    <lineage>
        <taxon>Eukaryota</taxon>
        <taxon>Metazoa</taxon>
        <taxon>Chordata</taxon>
        <taxon>Craniata</taxon>
        <taxon>Vertebrata</taxon>
        <taxon>Euteleostomi</taxon>
        <taxon>Amphibia</taxon>
        <taxon>Batrachia</taxon>
        <taxon>Caudata</taxon>
        <taxon>Salamandroidea</taxon>
        <taxon>Salamandridae</taxon>
        <taxon>Pleurodelinae</taxon>
        <taxon>Pleurodeles</taxon>
    </lineage>
</organism>
<proteinExistence type="predicted"/>
<dbReference type="Proteomes" id="UP001066276">
    <property type="component" value="Chromosome 7"/>
</dbReference>
<accession>A0AAV7PZR1</accession>
<dbReference type="EMBL" id="JANPWB010000011">
    <property type="protein sequence ID" value="KAJ1131353.1"/>
    <property type="molecule type" value="Genomic_DNA"/>
</dbReference>
<protein>
    <submittedName>
        <fullName evidence="2">Uncharacterized protein</fullName>
    </submittedName>
</protein>
<evidence type="ECO:0000313" key="3">
    <source>
        <dbReference type="Proteomes" id="UP001066276"/>
    </source>
</evidence>
<feature type="compositionally biased region" description="Gly residues" evidence="1">
    <location>
        <begin position="1"/>
        <end position="12"/>
    </location>
</feature>
<gene>
    <name evidence="2" type="ORF">NDU88_009690</name>
</gene>
<feature type="region of interest" description="Disordered" evidence="1">
    <location>
        <begin position="1"/>
        <end position="25"/>
    </location>
</feature>
<sequence length="98" mass="10167">MVGRQIGGGGRDGPVQPWGVDPDLARGARRPRRCSLLWRLRSELVSGAGYPLSSFPLLPPRSGVGDLVVAPLGSCDGALILCSCGARSGAWLSSGPLR</sequence>
<name>A0AAV7PZR1_PLEWA</name>
<comment type="caution">
    <text evidence="2">The sequence shown here is derived from an EMBL/GenBank/DDBJ whole genome shotgun (WGS) entry which is preliminary data.</text>
</comment>
<dbReference type="AlphaFoldDB" id="A0AAV7PZR1"/>